<dbReference type="STRING" id="2094558.A0A314YVK0"/>
<sequence>MTVTASPCLGINGGSITLSCQFLVSGQCPSQEEPNFPGSRKSFVANMIFHNVQGSEFSPGYSNFEDPAFTLDPFTYSLQRHCPPDFNFSVFVWNASDELRQEVLCVEGLTLWRNSSSEIMPMVSQTQTRRILIRCGEIGANSLSSANKIYHVSGTQKFELPKTEIRIADIFKTVKIVKSRFTIYASNLADATLEEVFIKVACGAQEANA</sequence>
<dbReference type="AlphaFoldDB" id="A0A314YVK0"/>
<protein>
    <submittedName>
        <fullName evidence="1">ABC transporter A family member 7-like</fullName>
    </submittedName>
</protein>
<gene>
    <name evidence="1" type="ORF">Pyn_12024</name>
</gene>
<accession>A0A314YVK0</accession>
<reference evidence="1 2" key="1">
    <citation type="submission" date="2018-02" db="EMBL/GenBank/DDBJ databases">
        <title>Draft genome of wild Prunus yedoensis var. nudiflora.</title>
        <authorList>
            <person name="Baek S."/>
            <person name="Kim J.-H."/>
            <person name="Choi K."/>
            <person name="Kim G.-B."/>
            <person name="Cho A."/>
            <person name="Jang H."/>
            <person name="Shin C.-H."/>
            <person name="Yu H.-J."/>
            <person name="Mun J.-H."/>
        </authorList>
    </citation>
    <scope>NUCLEOTIDE SEQUENCE [LARGE SCALE GENOMIC DNA]</scope>
    <source>
        <strain evidence="2">cv. Jeju island</strain>
        <tissue evidence="1">Leaf</tissue>
    </source>
</reference>
<evidence type="ECO:0000313" key="2">
    <source>
        <dbReference type="Proteomes" id="UP000250321"/>
    </source>
</evidence>
<keyword evidence="2" id="KW-1185">Reference proteome</keyword>
<name>A0A314YVK0_PRUYE</name>
<proteinExistence type="predicted"/>
<dbReference type="OrthoDB" id="8061355at2759"/>
<evidence type="ECO:0000313" key="1">
    <source>
        <dbReference type="EMBL" id="PQQ10177.1"/>
    </source>
</evidence>
<dbReference type="Pfam" id="PF24526">
    <property type="entry name" value="ABCA12_C"/>
    <property type="match status" value="1"/>
</dbReference>
<organism evidence="1 2">
    <name type="scientific">Prunus yedoensis var. nudiflora</name>
    <dbReference type="NCBI Taxonomy" id="2094558"/>
    <lineage>
        <taxon>Eukaryota</taxon>
        <taxon>Viridiplantae</taxon>
        <taxon>Streptophyta</taxon>
        <taxon>Embryophyta</taxon>
        <taxon>Tracheophyta</taxon>
        <taxon>Spermatophyta</taxon>
        <taxon>Magnoliopsida</taxon>
        <taxon>eudicotyledons</taxon>
        <taxon>Gunneridae</taxon>
        <taxon>Pentapetalae</taxon>
        <taxon>rosids</taxon>
        <taxon>fabids</taxon>
        <taxon>Rosales</taxon>
        <taxon>Rosaceae</taxon>
        <taxon>Amygdaloideae</taxon>
        <taxon>Amygdaleae</taxon>
        <taxon>Prunus</taxon>
    </lineage>
</organism>
<comment type="caution">
    <text evidence="1">The sequence shown here is derived from an EMBL/GenBank/DDBJ whole genome shotgun (WGS) entry which is preliminary data.</text>
</comment>
<dbReference type="EMBL" id="PJQY01000540">
    <property type="protein sequence ID" value="PQQ10177.1"/>
    <property type="molecule type" value="Genomic_DNA"/>
</dbReference>
<dbReference type="Proteomes" id="UP000250321">
    <property type="component" value="Unassembled WGS sequence"/>
</dbReference>